<protein>
    <recommendedName>
        <fullName evidence="3">Secreted protein</fullName>
    </recommendedName>
</protein>
<evidence type="ECO:0000313" key="2">
    <source>
        <dbReference type="Proteomes" id="UP001066276"/>
    </source>
</evidence>
<reference evidence="1" key="1">
    <citation type="journal article" date="2022" name="bioRxiv">
        <title>Sequencing and chromosome-scale assembly of the giantPleurodeles waltlgenome.</title>
        <authorList>
            <person name="Brown T."/>
            <person name="Elewa A."/>
            <person name="Iarovenko S."/>
            <person name="Subramanian E."/>
            <person name="Araus A.J."/>
            <person name="Petzold A."/>
            <person name="Susuki M."/>
            <person name="Suzuki K.-i.T."/>
            <person name="Hayashi T."/>
            <person name="Toyoda A."/>
            <person name="Oliveira C."/>
            <person name="Osipova E."/>
            <person name="Leigh N.D."/>
            <person name="Simon A."/>
            <person name="Yun M.H."/>
        </authorList>
    </citation>
    <scope>NUCLEOTIDE SEQUENCE</scope>
    <source>
        <strain evidence="1">20211129_DDA</strain>
        <tissue evidence="1">Liver</tissue>
    </source>
</reference>
<comment type="caution">
    <text evidence="1">The sequence shown here is derived from an EMBL/GenBank/DDBJ whole genome shotgun (WGS) entry which is preliminary data.</text>
</comment>
<sequence>MEPLSRAALITFSAPDGLRSAAWMSAAILAAVPHLQVCPQGHCGAVVGVAWSSQLGSFARYPNIGLKLSLRLLPTMQAAGSNGTAAPPRIELTRPQGPLLCFRGWGGGEGVPPQFDWLRCLPVIWAGPQSSFLGSHHLRG</sequence>
<dbReference type="Proteomes" id="UP001066276">
    <property type="component" value="Chromosome 2_1"/>
</dbReference>
<dbReference type="AlphaFoldDB" id="A0AAV7VCC6"/>
<accession>A0AAV7VCC6</accession>
<gene>
    <name evidence="1" type="ORF">NDU88_001915</name>
</gene>
<evidence type="ECO:0008006" key="3">
    <source>
        <dbReference type="Google" id="ProtNLM"/>
    </source>
</evidence>
<proteinExistence type="predicted"/>
<dbReference type="EMBL" id="JANPWB010000003">
    <property type="protein sequence ID" value="KAJ1198071.1"/>
    <property type="molecule type" value="Genomic_DNA"/>
</dbReference>
<name>A0AAV7VCC6_PLEWA</name>
<evidence type="ECO:0000313" key="1">
    <source>
        <dbReference type="EMBL" id="KAJ1198071.1"/>
    </source>
</evidence>
<organism evidence="1 2">
    <name type="scientific">Pleurodeles waltl</name>
    <name type="common">Iberian ribbed newt</name>
    <dbReference type="NCBI Taxonomy" id="8319"/>
    <lineage>
        <taxon>Eukaryota</taxon>
        <taxon>Metazoa</taxon>
        <taxon>Chordata</taxon>
        <taxon>Craniata</taxon>
        <taxon>Vertebrata</taxon>
        <taxon>Euteleostomi</taxon>
        <taxon>Amphibia</taxon>
        <taxon>Batrachia</taxon>
        <taxon>Caudata</taxon>
        <taxon>Salamandroidea</taxon>
        <taxon>Salamandridae</taxon>
        <taxon>Pleurodelinae</taxon>
        <taxon>Pleurodeles</taxon>
    </lineage>
</organism>
<keyword evidence="2" id="KW-1185">Reference proteome</keyword>